<keyword evidence="1" id="KW-1133">Transmembrane helix</keyword>
<evidence type="ECO:0000256" key="2">
    <source>
        <dbReference type="SAM" id="SignalP"/>
    </source>
</evidence>
<keyword evidence="1" id="KW-0812">Transmembrane</keyword>
<name>A0A915N2R2_MELJA</name>
<evidence type="ECO:0000313" key="4">
    <source>
        <dbReference type="WBParaSite" id="scaffold7767_cov152.g12369"/>
    </source>
</evidence>
<keyword evidence="1" id="KW-0472">Membrane</keyword>
<keyword evidence="3" id="KW-1185">Reference proteome</keyword>
<evidence type="ECO:0000313" key="3">
    <source>
        <dbReference type="Proteomes" id="UP000887561"/>
    </source>
</evidence>
<sequence length="159" mass="17598">MGMFLIDILTLFLMINFKFADTIECYKERDLTLRSGEFSISGLTTCDTKKESEITGLPINKCYKSDCGEYGYYKGCGLCVGVKLVNKLLGFKKGDCICYECDTDKCNSAGGVLSNLKIIVLFCLTIMIINVRFIVNHNQTRSEAGMSEAGIQASGFRVT</sequence>
<keyword evidence="2" id="KW-0732">Signal</keyword>
<feature type="chain" id="PRO_5036997053" evidence="2">
    <location>
        <begin position="21"/>
        <end position="159"/>
    </location>
</feature>
<dbReference type="Proteomes" id="UP000887561">
    <property type="component" value="Unplaced"/>
</dbReference>
<feature type="signal peptide" evidence="2">
    <location>
        <begin position="1"/>
        <end position="20"/>
    </location>
</feature>
<feature type="transmembrane region" description="Helical" evidence="1">
    <location>
        <begin position="116"/>
        <end position="135"/>
    </location>
</feature>
<dbReference type="AlphaFoldDB" id="A0A915N2R2"/>
<accession>A0A915N2R2</accession>
<evidence type="ECO:0000256" key="1">
    <source>
        <dbReference type="SAM" id="Phobius"/>
    </source>
</evidence>
<organism evidence="3 4">
    <name type="scientific">Meloidogyne javanica</name>
    <name type="common">Root-knot nematode worm</name>
    <dbReference type="NCBI Taxonomy" id="6303"/>
    <lineage>
        <taxon>Eukaryota</taxon>
        <taxon>Metazoa</taxon>
        <taxon>Ecdysozoa</taxon>
        <taxon>Nematoda</taxon>
        <taxon>Chromadorea</taxon>
        <taxon>Rhabditida</taxon>
        <taxon>Tylenchina</taxon>
        <taxon>Tylenchomorpha</taxon>
        <taxon>Tylenchoidea</taxon>
        <taxon>Meloidogynidae</taxon>
        <taxon>Meloidogyninae</taxon>
        <taxon>Meloidogyne</taxon>
        <taxon>Meloidogyne incognita group</taxon>
    </lineage>
</organism>
<dbReference type="WBParaSite" id="scaffold7767_cov152.g12369">
    <property type="protein sequence ID" value="scaffold7767_cov152.g12369"/>
    <property type="gene ID" value="scaffold7767_cov152.g12369"/>
</dbReference>
<reference evidence="4" key="1">
    <citation type="submission" date="2022-11" db="UniProtKB">
        <authorList>
            <consortium name="WormBaseParasite"/>
        </authorList>
    </citation>
    <scope>IDENTIFICATION</scope>
</reference>
<proteinExistence type="predicted"/>
<protein>
    <submittedName>
        <fullName evidence="4">Uncharacterized protein</fullName>
    </submittedName>
</protein>